<protein>
    <submittedName>
        <fullName evidence="3">Uncharacterized protein</fullName>
    </submittedName>
</protein>
<dbReference type="PIRSF" id="PIRSF008459">
    <property type="entry name" value="UCP008459"/>
    <property type="match status" value="1"/>
</dbReference>
<dbReference type="EMBL" id="BLZR01000001">
    <property type="protein sequence ID" value="GFP75321.1"/>
    <property type="molecule type" value="Genomic_DNA"/>
</dbReference>
<feature type="domain" description="A9CJY8-like N-terminal" evidence="2">
    <location>
        <begin position="14"/>
        <end position="57"/>
    </location>
</feature>
<dbReference type="RefSeq" id="WP_183276835.1">
    <property type="nucleotide sequence ID" value="NZ_BLZR01000001.1"/>
</dbReference>
<dbReference type="Pfam" id="PF21631">
    <property type="entry name" value="A9CJY8-like_N"/>
    <property type="match status" value="1"/>
</dbReference>
<dbReference type="AlphaFoldDB" id="A0A6V8SET4"/>
<dbReference type="Pfam" id="PF13840">
    <property type="entry name" value="ACT_7"/>
    <property type="match status" value="1"/>
</dbReference>
<proteinExistence type="predicted"/>
<dbReference type="InterPro" id="IPR045865">
    <property type="entry name" value="ACT-like_dom_sf"/>
</dbReference>
<evidence type="ECO:0000313" key="3">
    <source>
        <dbReference type="EMBL" id="GFP75321.1"/>
    </source>
</evidence>
<dbReference type="PANTHER" id="PTHR31131">
    <property type="entry name" value="CHROMOSOME 1, WHOLE GENOME SHOTGUN SEQUENCE"/>
    <property type="match status" value="1"/>
</dbReference>
<dbReference type="InterPro" id="IPR049447">
    <property type="entry name" value="A9CJY8-like_N"/>
</dbReference>
<reference evidence="3 4" key="1">
    <citation type="submission" date="2020-07" db="EMBL/GenBank/DDBJ databases">
        <title>A new beta-1,3-glucan-decomposing anaerobic bacterium isolated from anoxic soil subjected to biological soil disinfestation.</title>
        <authorList>
            <person name="Ueki A."/>
            <person name="Tonouchi A."/>
        </authorList>
    </citation>
    <scope>NUCLEOTIDE SEQUENCE [LARGE SCALE GENOMIC DNA]</scope>
    <source>
        <strain evidence="3 4">TW1</strain>
    </source>
</reference>
<organism evidence="3 4">
    <name type="scientific">Clostridium fungisolvens</name>
    <dbReference type="NCBI Taxonomy" id="1604897"/>
    <lineage>
        <taxon>Bacteria</taxon>
        <taxon>Bacillati</taxon>
        <taxon>Bacillota</taxon>
        <taxon>Clostridia</taxon>
        <taxon>Eubacteriales</taxon>
        <taxon>Clostridiaceae</taxon>
        <taxon>Clostridium</taxon>
    </lineage>
</organism>
<dbReference type="InterPro" id="IPR016540">
    <property type="entry name" value="UCP008459"/>
</dbReference>
<sequence length="131" mass="14997">MRKEKILTMRLLRDKYGVCRLDKNEIIPSWAQNGEFFSITKTADELSIVCDEDNIPDNIKCEKDWNILKIEGPLDFSLIGILSSISSILADKGISIFAVSTYDTDYILIKNKDIDKAVKSLIEERYEILGY</sequence>
<evidence type="ECO:0000313" key="4">
    <source>
        <dbReference type="Proteomes" id="UP000580568"/>
    </source>
</evidence>
<accession>A0A6V8SET4</accession>
<evidence type="ECO:0000259" key="2">
    <source>
        <dbReference type="Pfam" id="PF21631"/>
    </source>
</evidence>
<dbReference type="InterPro" id="IPR027795">
    <property type="entry name" value="CASTOR_ACT_dom"/>
</dbReference>
<keyword evidence="4" id="KW-1185">Reference proteome</keyword>
<name>A0A6V8SET4_9CLOT</name>
<dbReference type="SUPFAM" id="SSF55021">
    <property type="entry name" value="ACT-like"/>
    <property type="match status" value="2"/>
</dbReference>
<evidence type="ECO:0000259" key="1">
    <source>
        <dbReference type="Pfam" id="PF13840"/>
    </source>
</evidence>
<gene>
    <name evidence="3" type="ORF">bsdtw1_01395</name>
</gene>
<feature type="domain" description="CASTOR ACT" evidence="1">
    <location>
        <begin position="61"/>
        <end position="121"/>
    </location>
</feature>
<dbReference type="Gene3D" id="3.30.2130.10">
    <property type="entry name" value="VC0802-like"/>
    <property type="match status" value="1"/>
</dbReference>
<dbReference type="Proteomes" id="UP000580568">
    <property type="component" value="Unassembled WGS sequence"/>
</dbReference>
<comment type="caution">
    <text evidence="3">The sequence shown here is derived from an EMBL/GenBank/DDBJ whole genome shotgun (WGS) entry which is preliminary data.</text>
</comment>
<dbReference type="PANTHER" id="PTHR31131:SF6">
    <property type="entry name" value="CASTOR ACT DOMAIN-CONTAINING PROTEIN"/>
    <property type="match status" value="1"/>
</dbReference>
<dbReference type="InterPro" id="IPR051719">
    <property type="entry name" value="CASTOR_mTORC1"/>
</dbReference>